<dbReference type="Pfam" id="PF00496">
    <property type="entry name" value="SBP_bac_5"/>
    <property type="match status" value="1"/>
</dbReference>
<dbReference type="Proteomes" id="UP001597180">
    <property type="component" value="Unassembled WGS sequence"/>
</dbReference>
<dbReference type="PROSITE" id="PS01040">
    <property type="entry name" value="SBP_BACTERIAL_5"/>
    <property type="match status" value="1"/>
</dbReference>
<keyword evidence="3" id="KW-0732">Signal</keyword>
<dbReference type="InterPro" id="IPR023765">
    <property type="entry name" value="SBP_5_CS"/>
</dbReference>
<dbReference type="RefSeq" id="WP_345585811.1">
    <property type="nucleotide sequence ID" value="NZ_BAABJG010000003.1"/>
</dbReference>
<comment type="subcellular location">
    <subcellularLocation>
        <location evidence="1">Cell membrane</location>
        <topology evidence="1">Lipid-anchor</topology>
    </subcellularLocation>
</comment>
<dbReference type="InterPro" id="IPR039424">
    <property type="entry name" value="SBP_5"/>
</dbReference>
<gene>
    <name evidence="5" type="ORF">ACFQ4B_16370</name>
</gene>
<name>A0ABW3UMY0_9BACL</name>
<evidence type="ECO:0000259" key="4">
    <source>
        <dbReference type="Pfam" id="PF00496"/>
    </source>
</evidence>
<feature type="domain" description="Solute-binding protein family 5" evidence="4">
    <location>
        <begin position="130"/>
        <end position="528"/>
    </location>
</feature>
<evidence type="ECO:0000256" key="3">
    <source>
        <dbReference type="SAM" id="SignalP"/>
    </source>
</evidence>
<evidence type="ECO:0000313" key="5">
    <source>
        <dbReference type="EMBL" id="MFD1221694.1"/>
    </source>
</evidence>
<feature type="chain" id="PRO_5045418818" evidence="3">
    <location>
        <begin position="21"/>
        <end position="657"/>
    </location>
</feature>
<evidence type="ECO:0000256" key="1">
    <source>
        <dbReference type="ARBA" id="ARBA00004193"/>
    </source>
</evidence>
<keyword evidence="6" id="KW-1185">Reference proteome</keyword>
<accession>A0ABW3UMY0</accession>
<dbReference type="Gene3D" id="3.10.105.10">
    <property type="entry name" value="Dipeptide-binding Protein, Domain 3"/>
    <property type="match status" value="1"/>
</dbReference>
<dbReference type="Gene3D" id="3.40.190.10">
    <property type="entry name" value="Periplasmic binding protein-like II"/>
    <property type="match status" value="1"/>
</dbReference>
<dbReference type="InterPro" id="IPR000914">
    <property type="entry name" value="SBP_5_dom"/>
</dbReference>
<dbReference type="PANTHER" id="PTHR30290">
    <property type="entry name" value="PERIPLASMIC BINDING COMPONENT OF ABC TRANSPORTER"/>
    <property type="match status" value="1"/>
</dbReference>
<dbReference type="PANTHER" id="PTHR30290:SF62">
    <property type="entry name" value="OLIGOPEPTIDE ABC TRANSPORTER, PERIPLASMIC OLIGOPEPTIDE-BINDING PROTEIN"/>
    <property type="match status" value="1"/>
</dbReference>
<dbReference type="CDD" id="cd08500">
    <property type="entry name" value="PBP2_NikA_DppA_OppA_like_4"/>
    <property type="match status" value="1"/>
</dbReference>
<sequence>MVKRLSVYVLMLIFILFAAACEDSNDTAKAPADKPHVTEPAKTPTKTPVLSVSALTESPVLEQAVKSGSLPSIDKRIPAKEDVMVEGVVEEIGKYGGEWRMPWKGPNDRWAIGKPTEEALFRFKSDGSGVEPNVAKSYEVNADSTEFTIHLRKGMKWSDGAPFTVDDVIFYWEHMLKKETFGKKIYDAYYSVDPITGEKALAEVTKVDDYTFKVKHKYPSVLFLERVAIDNKWFFAPAHFHKTILPEFVGEEKALEIAKQWGFKDVKSFLVETGYYFWIYPQIPTLRAWHAKNDPNSDVFVMERNPYYWKVDEQGKQLPYIDRINLKKIQDPNQSLLDSLAGNYDLNQFTFKDFTVLKENEKRGDYRVLQWTNTAWSSTGIQLNQTTEDPKYRTLFQDIRFREALSVAVDRNEISEIITSGLGKPQQASVPKGLVGYQEGWEKQWATYDVAQANKLLDEIGLTKRDSQKFRLFADGSDLALTFYTDTTTNAPFMELIKKYFEAVGIKTDLKIVDQGTLQDLKYGNKVPAFPNTVNLVNVAYRPDELVPLRVLTPWLGHYGLYTQSQGKEGVKPEGDVAKILENWDKVKAAKNQEEILKYSNEIIKLHQKNQWVIGYTGPTPSLTVVKNNLRNVPKDLVDIDEFRNLGHAHPAQFFFK</sequence>
<organism evidence="5 6">
    <name type="scientific">Paenibacillus vulneris</name>
    <dbReference type="NCBI Taxonomy" id="1133364"/>
    <lineage>
        <taxon>Bacteria</taxon>
        <taxon>Bacillati</taxon>
        <taxon>Bacillota</taxon>
        <taxon>Bacilli</taxon>
        <taxon>Bacillales</taxon>
        <taxon>Paenibacillaceae</taxon>
        <taxon>Paenibacillus</taxon>
    </lineage>
</organism>
<proteinExistence type="predicted"/>
<comment type="caution">
    <text evidence="5">The sequence shown here is derived from an EMBL/GenBank/DDBJ whole genome shotgun (WGS) entry which is preliminary data.</text>
</comment>
<evidence type="ECO:0000313" key="6">
    <source>
        <dbReference type="Proteomes" id="UP001597180"/>
    </source>
</evidence>
<dbReference type="PROSITE" id="PS51257">
    <property type="entry name" value="PROKAR_LIPOPROTEIN"/>
    <property type="match status" value="1"/>
</dbReference>
<dbReference type="EMBL" id="JBHTLU010000019">
    <property type="protein sequence ID" value="MFD1221694.1"/>
    <property type="molecule type" value="Genomic_DNA"/>
</dbReference>
<dbReference type="SUPFAM" id="SSF53850">
    <property type="entry name" value="Periplasmic binding protein-like II"/>
    <property type="match status" value="1"/>
</dbReference>
<reference evidence="6" key="1">
    <citation type="journal article" date="2019" name="Int. J. Syst. Evol. Microbiol.">
        <title>The Global Catalogue of Microorganisms (GCM) 10K type strain sequencing project: providing services to taxonomists for standard genome sequencing and annotation.</title>
        <authorList>
            <consortium name="The Broad Institute Genomics Platform"/>
            <consortium name="The Broad Institute Genome Sequencing Center for Infectious Disease"/>
            <person name="Wu L."/>
            <person name="Ma J."/>
        </authorList>
    </citation>
    <scope>NUCLEOTIDE SEQUENCE [LARGE SCALE GENOMIC DNA]</scope>
    <source>
        <strain evidence="6">CCUG 53270</strain>
    </source>
</reference>
<evidence type="ECO:0000256" key="2">
    <source>
        <dbReference type="SAM" id="MobiDB-lite"/>
    </source>
</evidence>
<protein>
    <submittedName>
        <fullName evidence="5">ABC transporter substrate-binding protein</fullName>
    </submittedName>
</protein>
<feature type="signal peptide" evidence="3">
    <location>
        <begin position="1"/>
        <end position="20"/>
    </location>
</feature>
<feature type="region of interest" description="Disordered" evidence="2">
    <location>
        <begin position="27"/>
        <end position="48"/>
    </location>
</feature>